<feature type="compositionally biased region" description="Acidic residues" evidence="1">
    <location>
        <begin position="462"/>
        <end position="493"/>
    </location>
</feature>
<evidence type="ECO:0000313" key="2">
    <source>
        <dbReference type="EMBL" id="KIK10118.1"/>
    </source>
</evidence>
<feature type="region of interest" description="Disordered" evidence="1">
    <location>
        <begin position="454"/>
        <end position="493"/>
    </location>
</feature>
<proteinExistence type="predicted"/>
<dbReference type="Proteomes" id="UP000054477">
    <property type="component" value="Unassembled WGS sequence"/>
</dbReference>
<evidence type="ECO:0000256" key="1">
    <source>
        <dbReference type="SAM" id="MobiDB-lite"/>
    </source>
</evidence>
<protein>
    <submittedName>
        <fullName evidence="2">Uncharacterized protein</fullName>
    </submittedName>
</protein>
<gene>
    <name evidence="2" type="ORF">K443DRAFT_106</name>
</gene>
<name>A0A0C9YQ04_9AGAR</name>
<reference evidence="2 3" key="1">
    <citation type="submission" date="2014-04" db="EMBL/GenBank/DDBJ databases">
        <authorList>
            <consortium name="DOE Joint Genome Institute"/>
            <person name="Kuo A."/>
            <person name="Kohler A."/>
            <person name="Nagy L.G."/>
            <person name="Floudas D."/>
            <person name="Copeland A."/>
            <person name="Barry K.W."/>
            <person name="Cichocki N."/>
            <person name="Veneault-Fourrey C."/>
            <person name="LaButti K."/>
            <person name="Lindquist E.A."/>
            <person name="Lipzen A."/>
            <person name="Lundell T."/>
            <person name="Morin E."/>
            <person name="Murat C."/>
            <person name="Sun H."/>
            <person name="Tunlid A."/>
            <person name="Henrissat B."/>
            <person name="Grigoriev I.V."/>
            <person name="Hibbett D.S."/>
            <person name="Martin F."/>
            <person name="Nordberg H.P."/>
            <person name="Cantor M.N."/>
            <person name="Hua S.X."/>
        </authorList>
    </citation>
    <scope>NUCLEOTIDE SEQUENCE [LARGE SCALE GENOMIC DNA]</scope>
    <source>
        <strain evidence="2 3">LaAM-08-1</strain>
    </source>
</reference>
<dbReference type="OrthoDB" id="787137at2759"/>
<dbReference type="HOGENOM" id="CLU_553276_0_0_1"/>
<feature type="compositionally biased region" description="Low complexity" evidence="1">
    <location>
        <begin position="201"/>
        <end position="226"/>
    </location>
</feature>
<dbReference type="AlphaFoldDB" id="A0A0C9YQ04"/>
<accession>A0A0C9YQ04</accession>
<feature type="region of interest" description="Disordered" evidence="1">
    <location>
        <begin position="263"/>
        <end position="343"/>
    </location>
</feature>
<sequence>MTLEDVCETLVEQKMIYIREASPPIIKPSPGQSIKFPKGRKNGIARRQLQRMQTQDKDSDGLKGPFVPPKNYEIQFDHEKVAQYLRNWEGKGYLRLRPDKLQWTPYLITRAPKSLEASTGEASASASVSNLIDEIPASNEAVQPVTVGSPIIAGDGDMMDMLPVFNNRLTNGTRSRTRSPVKSPTKHALQSSIEDLDLNERPTSPLRRLRSRLSQDSSTSVSLRRSLPVEDQLQDALPPSRAPSKRIGSVDSDEALAVKLALEEQQSQGRQLRSRRSESRPESQRPVLLPPERTPPVPKRRRLELSVEVEEEEESSPPPMKSDEPGSVNDFLNGNHSPTIFEAETPNINGVEDNDLRDKAPIAVYSPPTEVVLSAEVPISVDANLEDKRANFVIETDLKLEDAETPFTSLTNRQSLPTGDAIFMPDHPLPLAKSLNGFTSVNGTLHMESDLRSTLTTGDIKTEEEDYGEEDAEGEYDEDAEGELDEEFLGMAA</sequence>
<feature type="compositionally biased region" description="Pro residues" evidence="1">
    <location>
        <begin position="288"/>
        <end position="297"/>
    </location>
</feature>
<dbReference type="STRING" id="1095629.A0A0C9YQ04"/>
<feature type="compositionally biased region" description="Polar residues" evidence="1">
    <location>
        <begin position="169"/>
        <end position="193"/>
    </location>
</feature>
<reference evidence="3" key="2">
    <citation type="submission" date="2015-01" db="EMBL/GenBank/DDBJ databases">
        <title>Evolutionary Origins and Diversification of the Mycorrhizal Mutualists.</title>
        <authorList>
            <consortium name="DOE Joint Genome Institute"/>
            <consortium name="Mycorrhizal Genomics Consortium"/>
            <person name="Kohler A."/>
            <person name="Kuo A."/>
            <person name="Nagy L.G."/>
            <person name="Floudas D."/>
            <person name="Copeland A."/>
            <person name="Barry K.W."/>
            <person name="Cichocki N."/>
            <person name="Veneault-Fourrey C."/>
            <person name="LaButti K."/>
            <person name="Lindquist E.A."/>
            <person name="Lipzen A."/>
            <person name="Lundell T."/>
            <person name="Morin E."/>
            <person name="Murat C."/>
            <person name="Riley R."/>
            <person name="Ohm R."/>
            <person name="Sun H."/>
            <person name="Tunlid A."/>
            <person name="Henrissat B."/>
            <person name="Grigoriev I.V."/>
            <person name="Hibbett D.S."/>
            <person name="Martin F."/>
        </authorList>
    </citation>
    <scope>NUCLEOTIDE SEQUENCE [LARGE SCALE GENOMIC DNA]</scope>
    <source>
        <strain evidence="3">LaAM-08-1</strain>
    </source>
</reference>
<feature type="region of interest" description="Disordered" evidence="1">
    <location>
        <begin position="169"/>
        <end position="250"/>
    </location>
</feature>
<dbReference type="EMBL" id="KN838536">
    <property type="protein sequence ID" value="KIK10118.1"/>
    <property type="molecule type" value="Genomic_DNA"/>
</dbReference>
<organism evidence="2 3">
    <name type="scientific">Laccaria amethystina LaAM-08-1</name>
    <dbReference type="NCBI Taxonomy" id="1095629"/>
    <lineage>
        <taxon>Eukaryota</taxon>
        <taxon>Fungi</taxon>
        <taxon>Dikarya</taxon>
        <taxon>Basidiomycota</taxon>
        <taxon>Agaricomycotina</taxon>
        <taxon>Agaricomycetes</taxon>
        <taxon>Agaricomycetidae</taxon>
        <taxon>Agaricales</taxon>
        <taxon>Agaricineae</taxon>
        <taxon>Hydnangiaceae</taxon>
        <taxon>Laccaria</taxon>
    </lineage>
</organism>
<evidence type="ECO:0000313" key="3">
    <source>
        <dbReference type="Proteomes" id="UP000054477"/>
    </source>
</evidence>
<keyword evidence="3" id="KW-1185">Reference proteome</keyword>